<feature type="region of interest" description="Disordered" evidence="1">
    <location>
        <begin position="69"/>
        <end position="99"/>
    </location>
</feature>
<evidence type="ECO:0000256" key="1">
    <source>
        <dbReference type="SAM" id="MobiDB-lite"/>
    </source>
</evidence>
<sequence length="99" mass="11008">MIVLLLFLFQNGYAYQFPIASQQLNCNRIIGNWNDRTVLFSRPIDSITAVDSAGPVVINWIEMECANPPFTTRRPSPPGHGHGGNHHHHYSGSSSDESC</sequence>
<keyword evidence="2" id="KW-1185">Reference proteome</keyword>
<proteinExistence type="predicted"/>
<evidence type="ECO:0000313" key="2">
    <source>
        <dbReference type="Proteomes" id="UP000095282"/>
    </source>
</evidence>
<evidence type="ECO:0000313" key="3">
    <source>
        <dbReference type="WBParaSite" id="Csp11.Scaffold629.g9034.t1"/>
    </source>
</evidence>
<dbReference type="AlphaFoldDB" id="A0A1I7UGB0"/>
<accession>A0A1I7UGB0</accession>
<reference evidence="3" key="1">
    <citation type="submission" date="2016-11" db="UniProtKB">
        <authorList>
            <consortium name="WormBaseParasite"/>
        </authorList>
    </citation>
    <scope>IDENTIFICATION</scope>
</reference>
<organism evidence="2 3">
    <name type="scientific">Caenorhabditis tropicalis</name>
    <dbReference type="NCBI Taxonomy" id="1561998"/>
    <lineage>
        <taxon>Eukaryota</taxon>
        <taxon>Metazoa</taxon>
        <taxon>Ecdysozoa</taxon>
        <taxon>Nematoda</taxon>
        <taxon>Chromadorea</taxon>
        <taxon>Rhabditida</taxon>
        <taxon>Rhabditina</taxon>
        <taxon>Rhabditomorpha</taxon>
        <taxon>Rhabditoidea</taxon>
        <taxon>Rhabditidae</taxon>
        <taxon>Peloderinae</taxon>
        <taxon>Caenorhabditis</taxon>
    </lineage>
</organism>
<name>A0A1I7UGB0_9PELO</name>
<dbReference type="WBParaSite" id="Csp11.Scaffold629.g9034.t1">
    <property type="protein sequence ID" value="Csp11.Scaffold629.g9034.t1"/>
    <property type="gene ID" value="Csp11.Scaffold629.g9034"/>
</dbReference>
<dbReference type="Proteomes" id="UP000095282">
    <property type="component" value="Unplaced"/>
</dbReference>
<protein>
    <submittedName>
        <fullName evidence="3">ZP domain-containing protein</fullName>
    </submittedName>
</protein>